<sequence>MVFLTDLLIPGLLLALCCAAMAGKRDAYTLLLTGAAEGLAVLKRVIPALVVLLAAVSLLRESGAMDVLTRWLTPLCALTGIPPEVVPLMVIRPVSGSAALAVGSSLMAAYGPDSPVGRTAAILLGSTETTFYVVSVYFGAAGVRRSRYAVPAALIADATGFFMASLTAKLFF</sequence>
<dbReference type="PANTHER" id="PTHR35793">
    <property type="entry name" value="INNER MEMBRANE PROTEIN YJIG"/>
    <property type="match status" value="1"/>
</dbReference>
<name>A0A9D1IX39_9FIRM</name>
<dbReference type="Proteomes" id="UP000824239">
    <property type="component" value="Unassembled WGS sequence"/>
</dbReference>
<reference evidence="2" key="2">
    <citation type="journal article" date="2021" name="PeerJ">
        <title>Extensive microbial diversity within the chicken gut microbiome revealed by metagenomics and culture.</title>
        <authorList>
            <person name="Gilroy R."/>
            <person name="Ravi A."/>
            <person name="Getino M."/>
            <person name="Pursley I."/>
            <person name="Horton D.L."/>
            <person name="Alikhan N.F."/>
            <person name="Baker D."/>
            <person name="Gharbi K."/>
            <person name="Hall N."/>
            <person name="Watson M."/>
            <person name="Adriaenssens E.M."/>
            <person name="Foster-Nyarko E."/>
            <person name="Jarju S."/>
            <person name="Secka A."/>
            <person name="Antonio M."/>
            <person name="Oren A."/>
            <person name="Chaudhuri R.R."/>
            <person name="La Ragione R."/>
            <person name="Hildebrand F."/>
            <person name="Pallen M.J."/>
        </authorList>
    </citation>
    <scope>NUCLEOTIDE SEQUENCE</scope>
    <source>
        <strain evidence="2">ChiBcec15-4380</strain>
    </source>
</reference>
<comment type="caution">
    <text evidence="2">The sequence shown here is derived from an EMBL/GenBank/DDBJ whole genome shotgun (WGS) entry which is preliminary data.</text>
</comment>
<dbReference type="Pfam" id="PF07670">
    <property type="entry name" value="Gate"/>
    <property type="match status" value="1"/>
</dbReference>
<evidence type="ECO:0000259" key="1">
    <source>
        <dbReference type="Pfam" id="PF07670"/>
    </source>
</evidence>
<dbReference type="InterPro" id="IPR052549">
    <property type="entry name" value="SpmB"/>
</dbReference>
<dbReference type="PANTHER" id="PTHR35793:SF2">
    <property type="entry name" value="INNER MEMBRANE PROTEIN YJIG"/>
    <property type="match status" value="1"/>
</dbReference>
<proteinExistence type="predicted"/>
<gene>
    <name evidence="2" type="ORF">IAA53_05480</name>
</gene>
<dbReference type="InterPro" id="IPR011642">
    <property type="entry name" value="Gate_dom"/>
</dbReference>
<organism evidence="2 3">
    <name type="scientific">Candidatus Avoscillospira avicola</name>
    <dbReference type="NCBI Taxonomy" id="2840706"/>
    <lineage>
        <taxon>Bacteria</taxon>
        <taxon>Bacillati</taxon>
        <taxon>Bacillota</taxon>
        <taxon>Clostridia</taxon>
        <taxon>Eubacteriales</taxon>
        <taxon>Oscillospiraceae</taxon>
        <taxon>Oscillospiraceae incertae sedis</taxon>
        <taxon>Candidatus Avoscillospira</taxon>
    </lineage>
</organism>
<protein>
    <submittedName>
        <fullName evidence="2">Spore maturation protein</fullName>
    </submittedName>
</protein>
<accession>A0A9D1IX39</accession>
<feature type="domain" description="Nucleoside transporter/FeoB GTPase Gate" evidence="1">
    <location>
        <begin position="42"/>
        <end position="142"/>
    </location>
</feature>
<dbReference type="EMBL" id="DVHE01000046">
    <property type="protein sequence ID" value="HIR50723.1"/>
    <property type="molecule type" value="Genomic_DNA"/>
</dbReference>
<dbReference type="GO" id="GO:0005886">
    <property type="term" value="C:plasma membrane"/>
    <property type="evidence" value="ECO:0007669"/>
    <property type="project" value="TreeGrafter"/>
</dbReference>
<evidence type="ECO:0000313" key="3">
    <source>
        <dbReference type="Proteomes" id="UP000824239"/>
    </source>
</evidence>
<reference evidence="2" key="1">
    <citation type="submission" date="2020-10" db="EMBL/GenBank/DDBJ databases">
        <authorList>
            <person name="Gilroy R."/>
        </authorList>
    </citation>
    <scope>NUCLEOTIDE SEQUENCE</scope>
    <source>
        <strain evidence="2">ChiBcec15-4380</strain>
    </source>
</reference>
<dbReference type="AlphaFoldDB" id="A0A9D1IX39"/>
<evidence type="ECO:0000313" key="2">
    <source>
        <dbReference type="EMBL" id="HIR50723.1"/>
    </source>
</evidence>